<name>A0A9Q3K1F0_9BASI</name>
<keyword evidence="3" id="KW-1185">Reference proteome</keyword>
<dbReference type="EMBL" id="AVOT02088345">
    <property type="protein sequence ID" value="MBW0571532.1"/>
    <property type="molecule type" value="Genomic_DNA"/>
</dbReference>
<proteinExistence type="predicted"/>
<dbReference type="AlphaFoldDB" id="A0A9Q3K1F0"/>
<evidence type="ECO:0000313" key="3">
    <source>
        <dbReference type="Proteomes" id="UP000765509"/>
    </source>
</evidence>
<sequence>MSQYKHYYTMYKDKDQKMLPQIHQRVVSSWHILKKLLKEEGIVRYSNGWDALSCKPQLKKINEYHSKKREASKEAPVASTRKPQVNQSPKEEKKNKNKNWRKPYSPS</sequence>
<organism evidence="2 3">
    <name type="scientific">Austropuccinia psidii MF-1</name>
    <dbReference type="NCBI Taxonomy" id="1389203"/>
    <lineage>
        <taxon>Eukaryota</taxon>
        <taxon>Fungi</taxon>
        <taxon>Dikarya</taxon>
        <taxon>Basidiomycota</taxon>
        <taxon>Pucciniomycotina</taxon>
        <taxon>Pucciniomycetes</taxon>
        <taxon>Pucciniales</taxon>
        <taxon>Sphaerophragmiaceae</taxon>
        <taxon>Austropuccinia</taxon>
    </lineage>
</organism>
<feature type="region of interest" description="Disordered" evidence="1">
    <location>
        <begin position="63"/>
        <end position="107"/>
    </location>
</feature>
<evidence type="ECO:0000313" key="2">
    <source>
        <dbReference type="EMBL" id="MBW0571532.1"/>
    </source>
</evidence>
<feature type="compositionally biased region" description="Basic and acidic residues" evidence="1">
    <location>
        <begin position="63"/>
        <end position="73"/>
    </location>
</feature>
<dbReference type="Proteomes" id="UP000765509">
    <property type="component" value="Unassembled WGS sequence"/>
</dbReference>
<gene>
    <name evidence="2" type="ORF">O181_111247</name>
</gene>
<accession>A0A9Q3K1F0</accession>
<protein>
    <submittedName>
        <fullName evidence="2">Uncharacterized protein</fullName>
    </submittedName>
</protein>
<reference evidence="2" key="1">
    <citation type="submission" date="2021-03" db="EMBL/GenBank/DDBJ databases">
        <title>Draft genome sequence of rust myrtle Austropuccinia psidii MF-1, a brazilian biotype.</title>
        <authorList>
            <person name="Quecine M.C."/>
            <person name="Pachon D.M.R."/>
            <person name="Bonatelli M.L."/>
            <person name="Correr F.H."/>
            <person name="Franceschini L.M."/>
            <person name="Leite T.F."/>
            <person name="Margarido G.R.A."/>
            <person name="Almeida C.A."/>
            <person name="Ferrarezi J.A."/>
            <person name="Labate C.A."/>
        </authorList>
    </citation>
    <scope>NUCLEOTIDE SEQUENCE</scope>
    <source>
        <strain evidence="2">MF-1</strain>
    </source>
</reference>
<evidence type="ECO:0000256" key="1">
    <source>
        <dbReference type="SAM" id="MobiDB-lite"/>
    </source>
</evidence>
<comment type="caution">
    <text evidence="2">The sequence shown here is derived from an EMBL/GenBank/DDBJ whole genome shotgun (WGS) entry which is preliminary data.</text>
</comment>